<evidence type="ECO:0000256" key="2">
    <source>
        <dbReference type="ARBA" id="ARBA00001974"/>
    </source>
</evidence>
<dbReference type="PROSITE" id="PS51645">
    <property type="entry name" value="PHR_CRY_ALPHA_BETA"/>
    <property type="match status" value="1"/>
</dbReference>
<comment type="cofactor">
    <cofactor evidence="2">
        <name>FAD</name>
        <dbReference type="ChEBI" id="CHEBI:57692"/>
    </cofactor>
</comment>
<comment type="cofactor">
    <cofactor evidence="1">
        <name>(6R)-5,10-methylene-5,6,7,8-tetrahydrofolate</name>
        <dbReference type="ChEBI" id="CHEBI:15636"/>
    </cofactor>
</comment>
<dbReference type="InterPro" id="IPR005101">
    <property type="entry name" value="Cryptochr/Photolyase_FAD-bd"/>
</dbReference>
<name>A0ABU7J830_9GAMM</name>
<dbReference type="EMBL" id="JAUHLI010000014">
    <property type="protein sequence ID" value="MEE2002622.1"/>
    <property type="molecule type" value="Genomic_DNA"/>
</dbReference>
<comment type="caution">
    <text evidence="9">The sequence shown here is derived from an EMBL/GenBank/DDBJ whole genome shotgun (WGS) entry which is preliminary data.</text>
</comment>
<evidence type="ECO:0000313" key="9">
    <source>
        <dbReference type="EMBL" id="MEE2002622.1"/>
    </source>
</evidence>
<evidence type="ECO:0000256" key="4">
    <source>
        <dbReference type="ARBA" id="ARBA00022630"/>
    </source>
</evidence>
<dbReference type="InterPro" id="IPR002081">
    <property type="entry name" value="Cryptochrome/DNA_photolyase_1"/>
</dbReference>
<sequence>MRQLVWFKRDLRIDDHAPLYEAARQGAVLPVYIIEPDYWQQPDTSLRQWHFIKASLQRLDQELTKLGQPLIIEVGPASHVLLALCQKFQICQVHSHEETGNLWTYQRDLAVARALKRQSIPWRQYRQFAVLRGSVNRDHWQRQTDTWLKEPLVPRPVRLPLLHEPDPKPLPELTRSRDIGACIQRFDALLTTTYDSFFRNRHQHYLRSIGKPAASAEHSSRLSPFLAYGELSLRQLFQDTQLKLQHSGANRVNLSAFLSRLRWHCHFIQKFETEPAIEFLPMHSGFIGFREDSFEPHRYSSWCTGHTGYPLIDACMRALLATGWLHFRGRAMLASFASYYLGLPWRPIALHLAKCFIDYEPGIHYPQIQMQCGVTGINVNRMYNPVKQSKERDPSGSYIRYWVPELATVPTSWIHTPWLMPGSVRQRFASLVSSNYPAPIVDPDAAIKSARHALLQWKEKLDPIDWQVRKQQVIQKHASRRRPHRHVTTKVSTRQIGLPGFEDL</sequence>
<accession>A0ABU7J830</accession>
<protein>
    <submittedName>
        <fullName evidence="9">FAD-binding domain-containing protein</fullName>
    </submittedName>
</protein>
<keyword evidence="6 7" id="KW-0157">Chromophore</keyword>
<reference evidence="9 10" key="1">
    <citation type="submission" date="2023-07" db="EMBL/GenBank/DDBJ databases">
        <title>Alkalimonas sp., MEB108 novel, alkaliphilic bacterium isolated from Lonar Lake, India.</title>
        <authorList>
            <person name="Joshi A."/>
            <person name="Thite S."/>
        </authorList>
    </citation>
    <scope>NUCLEOTIDE SEQUENCE [LARGE SCALE GENOMIC DNA]</scope>
    <source>
        <strain evidence="9 10">MEB108</strain>
    </source>
</reference>
<dbReference type="InterPro" id="IPR018394">
    <property type="entry name" value="DNA_photolyase_1_CS_C"/>
</dbReference>
<keyword evidence="10" id="KW-1185">Reference proteome</keyword>
<dbReference type="InterPro" id="IPR014729">
    <property type="entry name" value="Rossmann-like_a/b/a_fold"/>
</dbReference>
<evidence type="ECO:0000256" key="7">
    <source>
        <dbReference type="RuleBase" id="RU004182"/>
    </source>
</evidence>
<dbReference type="Gene3D" id="1.10.579.10">
    <property type="entry name" value="DNA Cyclobutane Dipyrimidine Photolyase, subunit A, domain 3"/>
    <property type="match status" value="1"/>
</dbReference>
<dbReference type="PRINTS" id="PR00147">
    <property type="entry name" value="DNAPHOTLYASE"/>
</dbReference>
<feature type="domain" description="Photolyase/cryptochrome alpha/beta" evidence="8">
    <location>
        <begin position="1"/>
        <end position="130"/>
    </location>
</feature>
<comment type="similarity">
    <text evidence="3">Belongs to the DNA photolyase class-1 family.</text>
</comment>
<evidence type="ECO:0000256" key="6">
    <source>
        <dbReference type="ARBA" id="ARBA00022991"/>
    </source>
</evidence>
<dbReference type="Pfam" id="PF00875">
    <property type="entry name" value="DNA_photolyase"/>
    <property type="match status" value="1"/>
</dbReference>
<organism evidence="9 10">
    <name type="scientific">Alkalimonas cellulosilytica</name>
    <dbReference type="NCBI Taxonomy" id="3058395"/>
    <lineage>
        <taxon>Bacteria</taxon>
        <taxon>Pseudomonadati</taxon>
        <taxon>Pseudomonadota</taxon>
        <taxon>Gammaproteobacteria</taxon>
        <taxon>Alkalimonas</taxon>
    </lineage>
</organism>
<evidence type="ECO:0000256" key="3">
    <source>
        <dbReference type="ARBA" id="ARBA00005862"/>
    </source>
</evidence>
<gene>
    <name evidence="9" type="ORF">QWY20_14275</name>
</gene>
<dbReference type="InterPro" id="IPR036134">
    <property type="entry name" value="Crypto/Photolyase_FAD-like_sf"/>
</dbReference>
<evidence type="ECO:0000256" key="5">
    <source>
        <dbReference type="ARBA" id="ARBA00022827"/>
    </source>
</evidence>
<dbReference type="Pfam" id="PF03441">
    <property type="entry name" value="FAD_binding_7"/>
    <property type="match status" value="1"/>
</dbReference>
<keyword evidence="4 7" id="KW-0285">Flavoprotein</keyword>
<evidence type="ECO:0000259" key="8">
    <source>
        <dbReference type="PROSITE" id="PS51645"/>
    </source>
</evidence>
<keyword evidence="5 7" id="KW-0274">FAD</keyword>
<evidence type="ECO:0000313" key="10">
    <source>
        <dbReference type="Proteomes" id="UP001336314"/>
    </source>
</evidence>
<dbReference type="SUPFAM" id="SSF52425">
    <property type="entry name" value="Cryptochrome/photolyase, N-terminal domain"/>
    <property type="match status" value="1"/>
</dbReference>
<dbReference type="PROSITE" id="PS00394">
    <property type="entry name" value="DNA_PHOTOLYASES_1_1"/>
    <property type="match status" value="1"/>
</dbReference>
<dbReference type="RefSeq" id="WP_330129681.1">
    <property type="nucleotide sequence ID" value="NZ_JAUHLI010000014.1"/>
</dbReference>
<dbReference type="PANTHER" id="PTHR11455:SF9">
    <property type="entry name" value="CRYPTOCHROME CIRCADIAN CLOCK 5 ISOFORM X1"/>
    <property type="match status" value="1"/>
</dbReference>
<dbReference type="InterPro" id="IPR036155">
    <property type="entry name" value="Crypto/Photolyase_N_sf"/>
</dbReference>
<dbReference type="Gene3D" id="1.25.40.80">
    <property type="match status" value="1"/>
</dbReference>
<dbReference type="Gene3D" id="3.40.50.620">
    <property type="entry name" value="HUPs"/>
    <property type="match status" value="1"/>
</dbReference>
<dbReference type="PANTHER" id="PTHR11455">
    <property type="entry name" value="CRYPTOCHROME"/>
    <property type="match status" value="1"/>
</dbReference>
<evidence type="ECO:0000256" key="1">
    <source>
        <dbReference type="ARBA" id="ARBA00001932"/>
    </source>
</evidence>
<dbReference type="Proteomes" id="UP001336314">
    <property type="component" value="Unassembled WGS sequence"/>
</dbReference>
<dbReference type="InterPro" id="IPR006050">
    <property type="entry name" value="DNA_photolyase_N"/>
</dbReference>
<dbReference type="SUPFAM" id="SSF48173">
    <property type="entry name" value="Cryptochrome/photolyase FAD-binding domain"/>
    <property type="match status" value="1"/>
</dbReference>
<comment type="similarity">
    <text evidence="7">Belongs to the DNA photolyase family.</text>
</comment>
<proteinExistence type="inferred from homology"/>